<evidence type="ECO:0000256" key="1">
    <source>
        <dbReference type="SAM" id="Phobius"/>
    </source>
</evidence>
<dbReference type="EMBL" id="CABFNZ010000003">
    <property type="protein sequence ID" value="VUC83219.1"/>
    <property type="molecule type" value="Genomic_DNA"/>
</dbReference>
<feature type="transmembrane region" description="Helical" evidence="1">
    <location>
        <begin position="12"/>
        <end position="28"/>
    </location>
</feature>
<keyword evidence="1" id="KW-0812">Transmembrane</keyword>
<evidence type="ECO:0000313" key="2">
    <source>
        <dbReference type="EMBL" id="VUC83219.1"/>
    </source>
</evidence>
<keyword evidence="1" id="KW-0472">Membrane</keyword>
<sequence>MRAKGKKFKKRYLVIILILLVGGDGWLANDKCPAANLSDINRAARRS</sequence>
<dbReference type="AlphaFoldDB" id="A0A509CCB2"/>
<reference evidence="2" key="1">
    <citation type="submission" date="2019-06" db="EMBL/GenBank/DDBJ databases">
        <authorList>
            <consortium name="Pathogen Informatics"/>
        </authorList>
    </citation>
    <scope>NUCLEOTIDE SEQUENCE</scope>
    <source>
        <strain evidence="2">NCTC6947</strain>
    </source>
</reference>
<protein>
    <submittedName>
        <fullName evidence="2">Macrolide-specific efflux protein MacA</fullName>
    </submittedName>
</protein>
<accession>A0A509CCB2</accession>
<name>A0A509CCB2_9ENTR</name>
<keyword evidence="1" id="KW-1133">Transmembrane helix</keyword>
<organism evidence="2">
    <name type="scientific">Salmonella sp. NCTC 6947</name>
    <dbReference type="NCBI Taxonomy" id="2583581"/>
    <lineage>
        <taxon>Bacteria</taxon>
        <taxon>Pseudomonadati</taxon>
        <taxon>Pseudomonadota</taxon>
        <taxon>Gammaproteobacteria</taxon>
        <taxon>Enterobacterales</taxon>
        <taxon>Enterobacteriaceae</taxon>
        <taxon>Salmonella</taxon>
    </lineage>
</organism>
<gene>
    <name evidence="2" type="ORF">NCTC6947_03097</name>
</gene>
<proteinExistence type="predicted"/>